<name>A0ABU2B1H8_9MICC</name>
<evidence type="ECO:0000313" key="3">
    <source>
        <dbReference type="Proteomes" id="UP001183794"/>
    </source>
</evidence>
<feature type="transmembrane region" description="Helical" evidence="1">
    <location>
        <begin position="223"/>
        <end position="247"/>
    </location>
</feature>
<proteinExistence type="predicted"/>
<feature type="transmembrane region" description="Helical" evidence="1">
    <location>
        <begin position="152"/>
        <end position="170"/>
    </location>
</feature>
<keyword evidence="1" id="KW-0472">Membrane</keyword>
<feature type="transmembrane region" description="Helical" evidence="1">
    <location>
        <begin position="259"/>
        <end position="278"/>
    </location>
</feature>
<gene>
    <name evidence="2" type="ORF">J2S62_001714</name>
</gene>
<feature type="transmembrane region" description="Helical" evidence="1">
    <location>
        <begin position="89"/>
        <end position="111"/>
    </location>
</feature>
<keyword evidence="1" id="KW-0812">Transmembrane</keyword>
<comment type="caution">
    <text evidence="2">The sequence shown here is derived from an EMBL/GenBank/DDBJ whole genome shotgun (WGS) entry which is preliminary data.</text>
</comment>
<dbReference type="EMBL" id="JAVDYJ010000001">
    <property type="protein sequence ID" value="MDR7347457.1"/>
    <property type="molecule type" value="Genomic_DNA"/>
</dbReference>
<accession>A0ABU2B1H8</accession>
<keyword evidence="1" id="KW-1133">Transmembrane helix</keyword>
<evidence type="ECO:0000256" key="1">
    <source>
        <dbReference type="SAM" id="Phobius"/>
    </source>
</evidence>
<feature type="transmembrane region" description="Helical" evidence="1">
    <location>
        <begin position="290"/>
        <end position="311"/>
    </location>
</feature>
<keyword evidence="3" id="KW-1185">Reference proteome</keyword>
<sequence>MSSIERALHEQTLAFWATVGSFVLGAGTATIVFWDQVRPFAGEGSVIGPMALISAGIAVLAFVLSSFLHRHGETQFMPAWQLWVSNLSFIALTVAFGGVTGLSVLLAGQLLEAGLPGLQLGAVGGGLLTGVAAALGGRLSFQAGIDLSTRDLAALLFTFLIVGTVFAMLTEVDSTWWERNYSQLGIGAGAWAFNGTLIMAGLLVATIGSYIGRDLHRLLNDAAIPRITVVVVFWLVTGLALAAVGWFPLDTRPVSHTTAAFAALVLLVCTAGFTLYVLPIRPFVLQAVTVLLLGLVAVAVVVTFVFPLLSVTALESIVVGLALLWMTTFVRVLSILTPNRSVASQRRHLLQRQSAR</sequence>
<feature type="transmembrane region" description="Helical" evidence="1">
    <location>
        <begin position="117"/>
        <end position="140"/>
    </location>
</feature>
<reference evidence="2 3" key="1">
    <citation type="submission" date="2023-07" db="EMBL/GenBank/DDBJ databases">
        <title>Sequencing the genomes of 1000 actinobacteria strains.</title>
        <authorList>
            <person name="Klenk H.-P."/>
        </authorList>
    </citation>
    <scope>NUCLEOTIDE SEQUENCE [LARGE SCALE GENOMIC DNA]</scope>
    <source>
        <strain evidence="2 3">DSM 22966</strain>
    </source>
</reference>
<evidence type="ECO:0000313" key="2">
    <source>
        <dbReference type="EMBL" id="MDR7347457.1"/>
    </source>
</evidence>
<feature type="transmembrane region" description="Helical" evidence="1">
    <location>
        <begin position="190"/>
        <end position="211"/>
    </location>
</feature>
<feature type="transmembrane region" description="Helical" evidence="1">
    <location>
        <begin position="46"/>
        <end position="68"/>
    </location>
</feature>
<dbReference type="Proteomes" id="UP001183794">
    <property type="component" value="Unassembled WGS sequence"/>
</dbReference>
<protein>
    <submittedName>
        <fullName evidence="2">Membrane protein</fullName>
    </submittedName>
</protein>
<dbReference type="RefSeq" id="WP_310173672.1">
    <property type="nucleotide sequence ID" value="NZ_BAABHE010000001.1"/>
</dbReference>
<feature type="transmembrane region" description="Helical" evidence="1">
    <location>
        <begin position="12"/>
        <end position="34"/>
    </location>
</feature>
<organism evidence="2 3">
    <name type="scientific">Enteractinococcus fodinae</name>
    <dbReference type="NCBI Taxonomy" id="684663"/>
    <lineage>
        <taxon>Bacteria</taxon>
        <taxon>Bacillati</taxon>
        <taxon>Actinomycetota</taxon>
        <taxon>Actinomycetes</taxon>
        <taxon>Micrococcales</taxon>
        <taxon>Micrococcaceae</taxon>
    </lineage>
</organism>
<feature type="transmembrane region" description="Helical" evidence="1">
    <location>
        <begin position="317"/>
        <end position="337"/>
    </location>
</feature>